<evidence type="ECO:0000313" key="2">
    <source>
        <dbReference type="Proteomes" id="UP000464262"/>
    </source>
</evidence>
<dbReference type="AlphaFoldDB" id="A0A7Z2YFR5"/>
<proteinExistence type="predicted"/>
<reference evidence="1 2" key="1">
    <citation type="submission" date="2020-01" db="EMBL/GenBank/DDBJ databases">
        <title>Whole genome and functional gene identification of agarase of Vibrio HN897.</title>
        <authorList>
            <person name="Liu Y."/>
            <person name="Zhao Z."/>
        </authorList>
    </citation>
    <scope>NUCLEOTIDE SEQUENCE [LARGE SCALE GENOMIC DNA]</scope>
    <source>
        <strain evidence="1 2">HN897</strain>
    </source>
</reference>
<dbReference type="RefSeq" id="WP_164650305.1">
    <property type="nucleotide sequence ID" value="NZ_CP047476.1"/>
</dbReference>
<protein>
    <recommendedName>
        <fullName evidence="3">Histidine kinase</fullName>
    </recommendedName>
</protein>
<dbReference type="KEGG" id="vas:GT360_17855"/>
<keyword evidence="2" id="KW-1185">Reference proteome</keyword>
<organism evidence="1 2">
    <name type="scientific">Vibrio astriarenae</name>
    <dbReference type="NCBI Taxonomy" id="1481923"/>
    <lineage>
        <taxon>Bacteria</taxon>
        <taxon>Pseudomonadati</taxon>
        <taxon>Pseudomonadota</taxon>
        <taxon>Gammaproteobacteria</taxon>
        <taxon>Vibrionales</taxon>
        <taxon>Vibrionaceae</taxon>
        <taxon>Vibrio</taxon>
    </lineage>
</organism>
<dbReference type="EMBL" id="CP047476">
    <property type="protein sequence ID" value="QIA65405.1"/>
    <property type="molecule type" value="Genomic_DNA"/>
</dbReference>
<evidence type="ECO:0008006" key="3">
    <source>
        <dbReference type="Google" id="ProtNLM"/>
    </source>
</evidence>
<name>A0A7Z2YFR5_9VIBR</name>
<gene>
    <name evidence="1" type="ORF">GT360_17855</name>
</gene>
<evidence type="ECO:0000313" key="1">
    <source>
        <dbReference type="EMBL" id="QIA65405.1"/>
    </source>
</evidence>
<sequence length="77" mass="8951">MVNRDKKDKFVELAEKRVTRAIKDLQLIGNLSNKNNYAYTPEDVDKIIKVLEGELRELKAKFRAGMKSDRAHFSLKD</sequence>
<accession>A0A7Z2YFR5</accession>
<dbReference type="Proteomes" id="UP000464262">
    <property type="component" value="Chromosome 2"/>
</dbReference>